<name>A0A3N4J341_9PEZI</name>
<evidence type="ECO:0000313" key="3">
    <source>
        <dbReference type="Proteomes" id="UP000276215"/>
    </source>
</evidence>
<organism evidence="2 3">
    <name type="scientific">Choiromyces venosus 120613-1</name>
    <dbReference type="NCBI Taxonomy" id="1336337"/>
    <lineage>
        <taxon>Eukaryota</taxon>
        <taxon>Fungi</taxon>
        <taxon>Dikarya</taxon>
        <taxon>Ascomycota</taxon>
        <taxon>Pezizomycotina</taxon>
        <taxon>Pezizomycetes</taxon>
        <taxon>Pezizales</taxon>
        <taxon>Tuberaceae</taxon>
        <taxon>Choiromyces</taxon>
    </lineage>
</organism>
<protein>
    <submittedName>
        <fullName evidence="2">Uncharacterized protein</fullName>
    </submittedName>
</protein>
<sequence>MCLPQFKTWRQPGCTHPISSSISANKLFRFRFIPTNSQNTNSQLPPERVHLPGGPKDKSRDRSTDSPLLPHQKHTTVLVSQFVLPLWVFLWMAYQYSSLSNIL</sequence>
<gene>
    <name evidence="2" type="ORF">L873DRAFT_356440</name>
</gene>
<evidence type="ECO:0000256" key="1">
    <source>
        <dbReference type="SAM" id="MobiDB-lite"/>
    </source>
</evidence>
<proteinExistence type="predicted"/>
<dbReference type="AlphaFoldDB" id="A0A3N4J341"/>
<feature type="compositionally biased region" description="Basic and acidic residues" evidence="1">
    <location>
        <begin position="47"/>
        <end position="64"/>
    </location>
</feature>
<reference evidence="2 3" key="1">
    <citation type="journal article" date="2018" name="Nat. Ecol. Evol.">
        <title>Pezizomycetes genomes reveal the molecular basis of ectomycorrhizal truffle lifestyle.</title>
        <authorList>
            <person name="Murat C."/>
            <person name="Payen T."/>
            <person name="Noel B."/>
            <person name="Kuo A."/>
            <person name="Morin E."/>
            <person name="Chen J."/>
            <person name="Kohler A."/>
            <person name="Krizsan K."/>
            <person name="Balestrini R."/>
            <person name="Da Silva C."/>
            <person name="Montanini B."/>
            <person name="Hainaut M."/>
            <person name="Levati E."/>
            <person name="Barry K.W."/>
            <person name="Belfiori B."/>
            <person name="Cichocki N."/>
            <person name="Clum A."/>
            <person name="Dockter R.B."/>
            <person name="Fauchery L."/>
            <person name="Guy J."/>
            <person name="Iotti M."/>
            <person name="Le Tacon F."/>
            <person name="Lindquist E.A."/>
            <person name="Lipzen A."/>
            <person name="Malagnac F."/>
            <person name="Mello A."/>
            <person name="Molinier V."/>
            <person name="Miyauchi S."/>
            <person name="Poulain J."/>
            <person name="Riccioni C."/>
            <person name="Rubini A."/>
            <person name="Sitrit Y."/>
            <person name="Splivallo R."/>
            <person name="Traeger S."/>
            <person name="Wang M."/>
            <person name="Zifcakova L."/>
            <person name="Wipf D."/>
            <person name="Zambonelli A."/>
            <person name="Paolocci F."/>
            <person name="Nowrousian M."/>
            <person name="Ottonello S."/>
            <person name="Baldrian P."/>
            <person name="Spatafora J.W."/>
            <person name="Henrissat B."/>
            <person name="Nagy L.G."/>
            <person name="Aury J.M."/>
            <person name="Wincker P."/>
            <person name="Grigoriev I.V."/>
            <person name="Bonfante P."/>
            <person name="Martin F.M."/>
        </authorList>
    </citation>
    <scope>NUCLEOTIDE SEQUENCE [LARGE SCALE GENOMIC DNA]</scope>
    <source>
        <strain evidence="2 3">120613-1</strain>
    </source>
</reference>
<feature type="region of interest" description="Disordered" evidence="1">
    <location>
        <begin position="36"/>
        <end position="70"/>
    </location>
</feature>
<dbReference type="EMBL" id="ML120508">
    <property type="protein sequence ID" value="RPA90971.1"/>
    <property type="molecule type" value="Genomic_DNA"/>
</dbReference>
<dbReference type="Proteomes" id="UP000276215">
    <property type="component" value="Unassembled WGS sequence"/>
</dbReference>
<accession>A0A3N4J341</accession>
<evidence type="ECO:0000313" key="2">
    <source>
        <dbReference type="EMBL" id="RPA90971.1"/>
    </source>
</evidence>
<keyword evidence="3" id="KW-1185">Reference proteome</keyword>